<feature type="transmembrane region" description="Helical" evidence="2">
    <location>
        <begin position="71"/>
        <end position="95"/>
    </location>
</feature>
<dbReference type="Proteomes" id="UP000317199">
    <property type="component" value="Chromosome"/>
</dbReference>
<protein>
    <submittedName>
        <fullName evidence="3">UPF0104 family protein</fullName>
    </submittedName>
</protein>
<dbReference type="AlphaFoldDB" id="A0A514BN97"/>
<accession>A0A514BN97</accession>
<organism evidence="3 4">
    <name type="scientific">Marilutibacter alkalisoli</name>
    <dbReference type="NCBI Taxonomy" id="2591633"/>
    <lineage>
        <taxon>Bacteria</taxon>
        <taxon>Pseudomonadati</taxon>
        <taxon>Pseudomonadota</taxon>
        <taxon>Gammaproteobacteria</taxon>
        <taxon>Lysobacterales</taxon>
        <taxon>Lysobacteraceae</taxon>
        <taxon>Marilutibacter</taxon>
    </lineage>
</organism>
<sequence length="269" mass="28629">MSASPATRSASTWGGLLGGGGARLRLYSHAGLRLGTISRIVTFVFATNWLGYGVLAGTLLVSGLAPLPGGMTATVGLVVGLAMLATVVSYLLATVRWRHRTWQLRGHTFELPSPRLALLQLSLSVPNWLAIAAILFVLLRYQVDYPTLLGVVLLGAVAAAITHIPAGLGALEVIFLTLLGDRLSQAELLAALLAYRAIYYLAPPGIGRGQLLCPHRRHPGWAAPVLTTHDRHRLEQPGHPTGCIPIPAAGRSHGNSQWSTSRKANSTIR</sequence>
<dbReference type="OrthoDB" id="5998304at2"/>
<name>A0A514BN97_9GAMM</name>
<keyword evidence="2" id="KW-0472">Membrane</keyword>
<proteinExistence type="predicted"/>
<evidence type="ECO:0000313" key="3">
    <source>
        <dbReference type="EMBL" id="QDH68863.1"/>
    </source>
</evidence>
<feature type="transmembrane region" description="Helical" evidence="2">
    <location>
        <begin position="116"/>
        <end position="139"/>
    </location>
</feature>
<dbReference type="KEGG" id="lyj:FKV23_01150"/>
<feature type="region of interest" description="Disordered" evidence="1">
    <location>
        <begin position="246"/>
        <end position="269"/>
    </location>
</feature>
<keyword evidence="2" id="KW-0812">Transmembrane</keyword>
<evidence type="ECO:0000313" key="4">
    <source>
        <dbReference type="Proteomes" id="UP000317199"/>
    </source>
</evidence>
<reference evidence="3 4" key="1">
    <citation type="submission" date="2019-06" db="EMBL/GenBank/DDBJ databases">
        <title>Lysobacter alkalisoli sp. nov. isolated from saline-alkali soil.</title>
        <authorList>
            <person name="Sun J.-Q."/>
            <person name="Xu L."/>
        </authorList>
    </citation>
    <scope>NUCLEOTIDE SEQUENCE [LARGE SCALE GENOMIC DNA]</scope>
    <source>
        <strain evidence="3 4">SJ-36</strain>
    </source>
</reference>
<keyword evidence="2" id="KW-1133">Transmembrane helix</keyword>
<feature type="transmembrane region" description="Helical" evidence="2">
    <location>
        <begin position="151"/>
        <end position="179"/>
    </location>
</feature>
<evidence type="ECO:0000256" key="1">
    <source>
        <dbReference type="SAM" id="MobiDB-lite"/>
    </source>
</evidence>
<gene>
    <name evidence="3" type="ORF">FKV23_01150</name>
</gene>
<feature type="transmembrane region" description="Helical" evidence="2">
    <location>
        <begin position="40"/>
        <end position="65"/>
    </location>
</feature>
<feature type="compositionally biased region" description="Polar residues" evidence="1">
    <location>
        <begin position="253"/>
        <end position="269"/>
    </location>
</feature>
<keyword evidence="4" id="KW-1185">Reference proteome</keyword>
<dbReference type="RefSeq" id="WP_141622206.1">
    <property type="nucleotide sequence ID" value="NZ_CP041242.1"/>
</dbReference>
<dbReference type="EMBL" id="CP041242">
    <property type="protein sequence ID" value="QDH68863.1"/>
    <property type="molecule type" value="Genomic_DNA"/>
</dbReference>
<evidence type="ECO:0000256" key="2">
    <source>
        <dbReference type="SAM" id="Phobius"/>
    </source>
</evidence>